<proteinExistence type="predicted"/>
<evidence type="ECO:0000313" key="2">
    <source>
        <dbReference type="Proteomes" id="UP000184388"/>
    </source>
</evidence>
<name>A0A9X8QRX0_9ACTN</name>
<accession>A0A9X8QRX0</accession>
<dbReference type="EMBL" id="FRBK01000005">
    <property type="protein sequence ID" value="SHL62155.1"/>
    <property type="molecule type" value="Genomic_DNA"/>
</dbReference>
<dbReference type="Proteomes" id="UP000184388">
    <property type="component" value="Unassembled WGS sequence"/>
</dbReference>
<protein>
    <recommendedName>
        <fullName evidence="3">Resolvase, N terminal domain</fullName>
    </recommendedName>
</protein>
<organism evidence="1 2">
    <name type="scientific">Streptomyces yunnanensis</name>
    <dbReference type="NCBI Taxonomy" id="156453"/>
    <lineage>
        <taxon>Bacteria</taxon>
        <taxon>Bacillati</taxon>
        <taxon>Actinomycetota</taxon>
        <taxon>Actinomycetes</taxon>
        <taxon>Kitasatosporales</taxon>
        <taxon>Streptomycetaceae</taxon>
        <taxon>Streptomyces</taxon>
    </lineage>
</organism>
<gene>
    <name evidence="1" type="ORF">SAMN05216268_105280</name>
</gene>
<dbReference type="AlphaFoldDB" id="A0A9X8QRX0"/>
<sequence>MIRTSTSTPAVLYVCASRHDQPSGLAVQRAVEEGHRFAEKNGLHIAVQITDPYGEPEPYRRTGWLRVRELAERGEVGVVLTRWPNAVSPMSKLRYPELDYLGRHGAQLFFTWAPLSAVSAAGAAR</sequence>
<evidence type="ECO:0008006" key="3">
    <source>
        <dbReference type="Google" id="ProtNLM"/>
    </source>
</evidence>
<comment type="caution">
    <text evidence="1">The sequence shown here is derived from an EMBL/GenBank/DDBJ whole genome shotgun (WGS) entry which is preliminary data.</text>
</comment>
<evidence type="ECO:0000313" key="1">
    <source>
        <dbReference type="EMBL" id="SHL62155.1"/>
    </source>
</evidence>
<reference evidence="2" key="1">
    <citation type="submission" date="2016-11" db="EMBL/GenBank/DDBJ databases">
        <authorList>
            <person name="Jaros S."/>
            <person name="Januszkiewicz K."/>
            <person name="Wedrychowicz H."/>
        </authorList>
    </citation>
    <scope>NUCLEOTIDE SEQUENCE [LARGE SCALE GENOMIC DNA]</scope>
    <source>
        <strain evidence="2">CGMCC 4.3555</strain>
    </source>
</reference>